<dbReference type="EMBL" id="JYDJ01000461">
    <property type="protein sequence ID" value="KRX35227.1"/>
    <property type="molecule type" value="Genomic_DNA"/>
</dbReference>
<organism evidence="1 2">
    <name type="scientific">Trichinella murrelli</name>
    <dbReference type="NCBI Taxonomy" id="144512"/>
    <lineage>
        <taxon>Eukaryota</taxon>
        <taxon>Metazoa</taxon>
        <taxon>Ecdysozoa</taxon>
        <taxon>Nematoda</taxon>
        <taxon>Enoplea</taxon>
        <taxon>Dorylaimia</taxon>
        <taxon>Trichinellida</taxon>
        <taxon>Trichinellidae</taxon>
        <taxon>Trichinella</taxon>
    </lineage>
</organism>
<dbReference type="AlphaFoldDB" id="A0A0V0T862"/>
<name>A0A0V0T862_9BILA</name>
<reference evidence="1 2" key="1">
    <citation type="submission" date="2015-01" db="EMBL/GenBank/DDBJ databases">
        <title>Evolution of Trichinella species and genotypes.</title>
        <authorList>
            <person name="Korhonen P.K."/>
            <person name="Edoardo P."/>
            <person name="Giuseppe L.R."/>
            <person name="Gasser R.B."/>
        </authorList>
    </citation>
    <scope>NUCLEOTIDE SEQUENCE [LARGE SCALE GENOMIC DNA]</scope>
    <source>
        <strain evidence="1">ISS417</strain>
    </source>
</reference>
<keyword evidence="2" id="KW-1185">Reference proteome</keyword>
<comment type="caution">
    <text evidence="1">The sequence shown here is derived from an EMBL/GenBank/DDBJ whole genome shotgun (WGS) entry which is preliminary data.</text>
</comment>
<proteinExistence type="predicted"/>
<dbReference type="Proteomes" id="UP000055048">
    <property type="component" value="Unassembled WGS sequence"/>
</dbReference>
<accession>A0A0V0T862</accession>
<sequence length="61" mass="6824">MQTKTKGVENSHGLSLKIPICYRNRLREGQRFVSEIQLSGAQLDRTNTPSFKNKGQSTATT</sequence>
<evidence type="ECO:0000313" key="1">
    <source>
        <dbReference type="EMBL" id="KRX35227.1"/>
    </source>
</evidence>
<gene>
    <name evidence="1" type="ORF">T05_7705</name>
</gene>
<evidence type="ECO:0000313" key="2">
    <source>
        <dbReference type="Proteomes" id="UP000055048"/>
    </source>
</evidence>
<protein>
    <submittedName>
        <fullName evidence="1">Uncharacterized protein</fullName>
    </submittedName>
</protein>